<accession>A0A6J4LIK1</accession>
<reference evidence="3" key="1">
    <citation type="submission" date="2020-02" db="EMBL/GenBank/DDBJ databases">
        <authorList>
            <person name="Meier V. D."/>
        </authorList>
    </citation>
    <scope>NUCLEOTIDE SEQUENCE</scope>
    <source>
        <strain evidence="3">AVDCRST_MAG11</strain>
    </source>
</reference>
<evidence type="ECO:0000313" key="3">
    <source>
        <dbReference type="EMBL" id="CAA9331634.1"/>
    </source>
</evidence>
<dbReference type="Gene3D" id="3.40.50.2300">
    <property type="match status" value="1"/>
</dbReference>
<evidence type="ECO:0000259" key="2">
    <source>
        <dbReference type="PROSITE" id="PS50110"/>
    </source>
</evidence>
<dbReference type="AlphaFoldDB" id="A0A6J4LIK1"/>
<keyword evidence="1" id="KW-0597">Phosphoprotein</keyword>
<feature type="domain" description="Response regulatory" evidence="2">
    <location>
        <begin position="2"/>
        <end position="115"/>
    </location>
</feature>
<proteinExistence type="predicted"/>
<evidence type="ECO:0000256" key="1">
    <source>
        <dbReference type="PROSITE-ProRule" id="PRU00169"/>
    </source>
</evidence>
<organism evidence="3">
    <name type="scientific">uncultured Gemmatimonadaceae bacterium</name>
    <dbReference type="NCBI Taxonomy" id="246130"/>
    <lineage>
        <taxon>Bacteria</taxon>
        <taxon>Pseudomonadati</taxon>
        <taxon>Gemmatimonadota</taxon>
        <taxon>Gemmatimonadia</taxon>
        <taxon>Gemmatimonadales</taxon>
        <taxon>Gemmatimonadaceae</taxon>
        <taxon>environmental samples</taxon>
    </lineage>
</organism>
<sequence>MRALCVGRHRFLSQHLASVFRAMGLETTAAVGLDDALAAAREAPPDVVLCDYDLLASVSLERWERDELLSRRPVIAVSLTRRAAEQPLLDVNAIAGCLYLPTLKPDDAVRVLAGAARRVPAYSLGVTPHEWPRVPAAVARP</sequence>
<name>A0A6J4LIK1_9BACT</name>
<dbReference type="EMBL" id="CADCTU010000563">
    <property type="protein sequence ID" value="CAA9331634.1"/>
    <property type="molecule type" value="Genomic_DNA"/>
</dbReference>
<dbReference type="SUPFAM" id="SSF52172">
    <property type="entry name" value="CheY-like"/>
    <property type="match status" value="1"/>
</dbReference>
<gene>
    <name evidence="3" type="ORF">AVDCRST_MAG11-2499</name>
</gene>
<protein>
    <recommendedName>
        <fullName evidence="2">Response regulatory domain-containing protein</fullName>
    </recommendedName>
</protein>
<dbReference type="GO" id="GO:0000160">
    <property type="term" value="P:phosphorelay signal transduction system"/>
    <property type="evidence" value="ECO:0007669"/>
    <property type="project" value="InterPro"/>
</dbReference>
<dbReference type="PROSITE" id="PS50110">
    <property type="entry name" value="RESPONSE_REGULATORY"/>
    <property type="match status" value="1"/>
</dbReference>
<dbReference type="InterPro" id="IPR001789">
    <property type="entry name" value="Sig_transdc_resp-reg_receiver"/>
</dbReference>
<feature type="modified residue" description="4-aspartylphosphate" evidence="1">
    <location>
        <position position="51"/>
    </location>
</feature>
<dbReference type="InterPro" id="IPR011006">
    <property type="entry name" value="CheY-like_superfamily"/>
</dbReference>